<feature type="region of interest" description="Disordered" evidence="5">
    <location>
        <begin position="1628"/>
        <end position="1801"/>
    </location>
</feature>
<name>A0ABV0XMD2_9TELE</name>
<feature type="compositionally biased region" description="Basic and acidic residues" evidence="5">
    <location>
        <begin position="1517"/>
        <end position="1532"/>
    </location>
</feature>
<feature type="compositionally biased region" description="Polar residues" evidence="5">
    <location>
        <begin position="1456"/>
        <end position="1471"/>
    </location>
</feature>
<feature type="compositionally biased region" description="Acidic residues" evidence="5">
    <location>
        <begin position="247"/>
        <end position="259"/>
    </location>
</feature>
<feature type="compositionally biased region" description="Basic and acidic residues" evidence="5">
    <location>
        <begin position="1006"/>
        <end position="1021"/>
    </location>
</feature>
<feature type="compositionally biased region" description="Polar residues" evidence="5">
    <location>
        <begin position="1439"/>
        <end position="1448"/>
    </location>
</feature>
<feature type="compositionally biased region" description="Pro residues" evidence="5">
    <location>
        <begin position="1991"/>
        <end position="2021"/>
    </location>
</feature>
<dbReference type="PROSITE" id="PS01359">
    <property type="entry name" value="ZF_PHD_1"/>
    <property type="match status" value="1"/>
</dbReference>
<dbReference type="PANTHER" id="PTHR11477:SF13">
    <property type="entry name" value="DEATH-INDUCER OBLITERATOR 1"/>
    <property type="match status" value="1"/>
</dbReference>
<feature type="compositionally biased region" description="Basic residues" evidence="5">
    <location>
        <begin position="198"/>
        <end position="211"/>
    </location>
</feature>
<feature type="region of interest" description="Disordered" evidence="5">
    <location>
        <begin position="1858"/>
        <end position="2481"/>
    </location>
</feature>
<evidence type="ECO:0000256" key="1">
    <source>
        <dbReference type="ARBA" id="ARBA00022723"/>
    </source>
</evidence>
<feature type="compositionally biased region" description="Low complexity" evidence="5">
    <location>
        <begin position="1372"/>
        <end position="1395"/>
    </location>
</feature>
<feature type="compositionally biased region" description="Acidic residues" evidence="5">
    <location>
        <begin position="162"/>
        <end position="172"/>
    </location>
</feature>
<feature type="compositionally biased region" description="Basic and acidic residues" evidence="5">
    <location>
        <begin position="1638"/>
        <end position="1649"/>
    </location>
</feature>
<feature type="compositionally biased region" description="Basic and acidic residues" evidence="5">
    <location>
        <begin position="2139"/>
        <end position="2161"/>
    </location>
</feature>
<accession>A0ABV0XMD2</accession>
<dbReference type="Proteomes" id="UP001469553">
    <property type="component" value="Unassembled WGS sequence"/>
</dbReference>
<feature type="compositionally biased region" description="Basic and acidic residues" evidence="5">
    <location>
        <begin position="466"/>
        <end position="476"/>
    </location>
</feature>
<reference evidence="8 9" key="1">
    <citation type="submission" date="2021-06" db="EMBL/GenBank/DDBJ databases">
        <authorList>
            <person name="Palmer J.M."/>
        </authorList>
    </citation>
    <scope>NUCLEOTIDE SEQUENCE [LARGE SCALE GENOMIC DNA]</scope>
    <source>
        <strain evidence="8 9">AS_MEX2019</strain>
        <tissue evidence="8">Muscle</tissue>
    </source>
</reference>
<proteinExistence type="predicted"/>
<feature type="region of interest" description="Disordered" evidence="5">
    <location>
        <begin position="1328"/>
        <end position="1395"/>
    </location>
</feature>
<feature type="region of interest" description="Disordered" evidence="5">
    <location>
        <begin position="893"/>
        <end position="962"/>
    </location>
</feature>
<dbReference type="Pfam" id="PF07500">
    <property type="entry name" value="TFIIS_M"/>
    <property type="match status" value="1"/>
</dbReference>
<dbReference type="InterPro" id="IPR011011">
    <property type="entry name" value="Znf_FYVE_PHD"/>
</dbReference>
<feature type="region of interest" description="Disordered" evidence="5">
    <location>
        <begin position="1412"/>
        <end position="1471"/>
    </location>
</feature>
<feature type="compositionally biased region" description="Polar residues" evidence="5">
    <location>
        <begin position="1693"/>
        <end position="1702"/>
    </location>
</feature>
<feature type="compositionally biased region" description="Basic and acidic residues" evidence="5">
    <location>
        <begin position="76"/>
        <end position="99"/>
    </location>
</feature>
<dbReference type="PROSITE" id="PS50016">
    <property type="entry name" value="ZF_PHD_2"/>
    <property type="match status" value="1"/>
</dbReference>
<dbReference type="PANTHER" id="PTHR11477">
    <property type="entry name" value="TRANSCRIPTION FACTOR S-II ZINC FINGER DOMAIN-CONTAINING PROTEIN"/>
    <property type="match status" value="1"/>
</dbReference>
<dbReference type="SMART" id="SM00510">
    <property type="entry name" value="TFS2M"/>
    <property type="match status" value="1"/>
</dbReference>
<dbReference type="InterPro" id="IPR012921">
    <property type="entry name" value="SPOC_C"/>
</dbReference>
<feature type="compositionally biased region" description="Pro residues" evidence="5">
    <location>
        <begin position="1887"/>
        <end position="1899"/>
    </location>
</feature>
<evidence type="ECO:0000259" key="7">
    <source>
        <dbReference type="PROSITE" id="PS51321"/>
    </source>
</evidence>
<dbReference type="InterPro" id="IPR003618">
    <property type="entry name" value="TFIIS_cen_dom"/>
</dbReference>
<feature type="compositionally biased region" description="Basic and acidic residues" evidence="5">
    <location>
        <begin position="128"/>
        <end position="151"/>
    </location>
</feature>
<feature type="compositionally biased region" description="Acidic residues" evidence="5">
    <location>
        <begin position="1534"/>
        <end position="1547"/>
    </location>
</feature>
<feature type="region of interest" description="Disordered" evidence="5">
    <location>
        <begin position="1"/>
        <end position="274"/>
    </location>
</feature>
<evidence type="ECO:0000313" key="9">
    <source>
        <dbReference type="Proteomes" id="UP001469553"/>
    </source>
</evidence>
<dbReference type="SMART" id="SM00249">
    <property type="entry name" value="PHD"/>
    <property type="match status" value="1"/>
</dbReference>
<dbReference type="PROSITE" id="PS51321">
    <property type="entry name" value="TFIIS_CENTRAL"/>
    <property type="match status" value="1"/>
</dbReference>
<feature type="compositionally biased region" description="Basic and acidic residues" evidence="5">
    <location>
        <begin position="2190"/>
        <end position="2232"/>
    </location>
</feature>
<dbReference type="CDD" id="cd15639">
    <property type="entry name" value="PHD_DIDO1_like"/>
    <property type="match status" value="1"/>
</dbReference>
<dbReference type="InterPro" id="IPR019786">
    <property type="entry name" value="Zinc_finger_PHD-type_CS"/>
</dbReference>
<feature type="compositionally biased region" description="Acidic residues" evidence="5">
    <location>
        <begin position="927"/>
        <end position="939"/>
    </location>
</feature>
<evidence type="ECO:0000256" key="5">
    <source>
        <dbReference type="SAM" id="MobiDB-lite"/>
    </source>
</evidence>
<feature type="compositionally biased region" description="Low complexity" evidence="5">
    <location>
        <begin position="1667"/>
        <end position="1679"/>
    </location>
</feature>
<feature type="region of interest" description="Disordered" evidence="5">
    <location>
        <begin position="1149"/>
        <end position="1168"/>
    </location>
</feature>
<feature type="compositionally biased region" description="Basic and acidic residues" evidence="5">
    <location>
        <begin position="489"/>
        <end position="499"/>
    </location>
</feature>
<dbReference type="Pfam" id="PF07744">
    <property type="entry name" value="SPOC"/>
    <property type="match status" value="1"/>
</dbReference>
<feature type="compositionally biased region" description="Low complexity" evidence="5">
    <location>
        <begin position="1916"/>
        <end position="1928"/>
    </location>
</feature>
<protein>
    <recommendedName>
        <fullName evidence="10">Death-inducer obliterator 1</fullName>
    </recommendedName>
</protein>
<feature type="compositionally biased region" description="Polar residues" evidence="5">
    <location>
        <begin position="2049"/>
        <end position="2062"/>
    </location>
</feature>
<dbReference type="EMBL" id="JAHRIP010009503">
    <property type="protein sequence ID" value="MEQ2282626.1"/>
    <property type="molecule type" value="Genomic_DNA"/>
</dbReference>
<feature type="region of interest" description="Disordered" evidence="5">
    <location>
        <begin position="538"/>
        <end position="796"/>
    </location>
</feature>
<evidence type="ECO:0008006" key="10">
    <source>
        <dbReference type="Google" id="ProtNLM"/>
    </source>
</evidence>
<evidence type="ECO:0000256" key="2">
    <source>
        <dbReference type="ARBA" id="ARBA00022771"/>
    </source>
</evidence>
<feature type="compositionally biased region" description="Basic and acidic residues" evidence="5">
    <location>
        <begin position="1335"/>
        <end position="1348"/>
    </location>
</feature>
<feature type="region of interest" description="Disordered" evidence="5">
    <location>
        <begin position="992"/>
        <end position="1093"/>
    </location>
</feature>
<keyword evidence="9" id="KW-1185">Reference proteome</keyword>
<evidence type="ECO:0000256" key="4">
    <source>
        <dbReference type="PROSITE-ProRule" id="PRU00146"/>
    </source>
</evidence>
<dbReference type="Gene3D" id="1.10.472.30">
    <property type="entry name" value="Transcription elongation factor S-II, central domain"/>
    <property type="match status" value="1"/>
</dbReference>
<feature type="domain" description="TFIIS central" evidence="7">
    <location>
        <begin position="795"/>
        <end position="915"/>
    </location>
</feature>
<evidence type="ECO:0000259" key="6">
    <source>
        <dbReference type="PROSITE" id="PS50016"/>
    </source>
</evidence>
<feature type="compositionally biased region" description="Low complexity" evidence="5">
    <location>
        <begin position="260"/>
        <end position="269"/>
    </location>
</feature>
<feature type="compositionally biased region" description="Pro residues" evidence="5">
    <location>
        <begin position="1974"/>
        <end position="1984"/>
    </location>
</feature>
<feature type="compositionally biased region" description="Basic and acidic residues" evidence="5">
    <location>
        <begin position="893"/>
        <end position="905"/>
    </location>
</feature>
<sequence>MPVEATTDSPENRCPVRRSGRQPKRTDKLEEFLMTAKRGSRKSAPPSVEGGDPPSQTPTDAETASEASFDGNADSKMVEDKAESPERRTRSTAKKEVQKKTQGGRQTRSAGRATVKEEGSSENDEDNKDDKKGQTQDESPEMKDTKPDLISKDVGSTKAVEDSQEVVPEETNEPGTKGETEQKTDEEDADKPVGMSRRPVRTYINKKKMAKRSPTPLKAPTPFSRNTAPVKKETKPKAAGKSRNETTEEEEEEEDDDESFTSSSSSTSSDESDNGGYDPNALYCICRQKHNKRFMICCDRCEEWFHGDCVGITEARGRLMERNGEDYICPNCTAKKNQVVRPATSILPTSTETAKPRADVASQVMASAAAASSASAERLPASGAGLNPSASQAVAPLPPSTASGVEEKAEDQGIKGRIEKATNPSGKKRIKIFQPQAIDQPVKPEANQKVVSAGDPKVPPAAEQKAPPEPEQRVETTVEVNTTPAVEVPEEKGKQKAEDDSSLPKCIGPGCDGIAQPESVYCGNDCILKHAAAAMKSITDVKEPKQKDKTKPQKNKSTAKKGGAGGKAQKKTQRVSDSDEDFSDDPDGDDEDEYAEEHPPPPSTASWSSDHNYIAVTPEKTPPISPTVLNKKSPPKDGKKTGKEQNPSPEKSTKASAALRKGKQKSPSQKSAAVLSKSKKSSPQAGSSKVSKKTAPAPTKTAEKSKKPGQISAPATSPFPAGPIHVTGALRVTKSNFTIPKKQPQQKDSTSQSQPDSSSRVPTSTTSSHSSSRPSHPPVSTSHTSPVRPPANNQMRQNIRRSLTDILFKRVTDSDDLKMTEGDVGRLAYAIEKEMFNLCLSTDSKYKNKYRTLMFNLKDPKNKGLFYRVIGRQVTPFRLVRLSAEELLSKEISEWRKPESSEGHSRAHSGHSRHGSRHESGSHIVDMEDAPPSDADDHDEAGSTPSASAQPSTEGNSGSNMVDVFSSMLKDTTSEHKTHLFDLNCKICTGQKAEDEPASKKARLSNKPDIKSPRQDSRSSRAGDPPSVNPATYPPLDPLTSHQPVPPSYHSNAGPVVPETSPQLYQEDPNVMAPPTPTPVLISPGVSSVSISRRDPRMARLSSATNVVPPALDKPTSTTADPIPAPVIAPVAAPMDAVVKVPLPMPPAPPSAVAVPKSSKKSSAEPPPEGETAIFLYGQETIWKGFVNMQSVAKFVTKAYLVSGSFEHLKEDLPDTIHIGGRIAPSTVWDYVGKLKTSLSKELCLIRFQPATEEEEVAYVSLFSYFSSRKKFGVVANNNRRIKDLYLIPLSSKDPLPSKLLPFDGPGLEPARPNLLLGLLICQKDRKRAGAPLETEEKRSKTQTKDADETGLPKPAPTVKADRSARQSLEIPFSTTPPGSPPSSSSEISSSSSSTTTSSAVSVLSLLSAVKTPVTSATPGKDSTSRSSSAAASVAAATPLQTILNTIFRNKKQDSDASNSPSDQTGELPATSTMFDPIVQQFTQNPKEKLVEEDEDDRPYDPEEEYDPSRVFNVTKKPADELIKPEVSKQPEEVAGETDDVEYDPEDDSIFDDVKTLIPAQAKPVAENAPDAKRILENLRRIGDQALQKQAGEQTSSTETATAALTLPNALANSHLLQLGKKVEELVKSSSVAPLINQRRDPRQSRDPRQAVVEQKVSEPEQKEELSPSTELSPSAPLPQEQLQPVVEDHADSSQGPETSLAQEEVKSETLPFMESENEGVSIPLLGEELEPDVEVSYMNDRKQKSEEADKEKTEGDKYSIWPNAASILKAGEDSEYEENSQDAPSSRYHRESTDGSTVTSTIPVLTQSTVADAHSRHMSHHMLAAGFDNEYHPMADVPPKSSFPPPHSLQGQNLMLRPPPPSMLPPMQGPPLMSGPSSIQGHPPTIQIPPPIHGPPPRQGDGNQQYGPPPPSYPPYQNQNQWPNTQQQPPPGPPLQNVLPPRGPPLSFPPVSQRAPPQIFDPSITPQHIGLQGPPPSIPPPPNFEGQNSLPPPRFTSPPPPFNFPANRGPPPPFTGPPPSAHFDNRLPPPALFPSPRAPPPSQHYSKDTPSNSFNPRMDQNPNPPHYFKESLGPPAPPAYRGPSPDQYEDRRGLPTSGELSGPLFKPHNQYGSSRPPPSLPMERRSFDEPRGPPAQENRPHHSQISERYRFDWHSDEPRPVRHGMPLLPHPADGPHGPPSRHGAQSPDLQREEHWRHLSPEMRRKSSITHEDLEPRSGERLSRFEVPHRELASGSSQSLEERQRELSEDRRREREKESPHGGRPSWDRGMGKRWSRDQDWDRSRERERDLERGREGDRSRGRDSEKNRDTEGERHRDQDSEKRRDKEREKEKERERDRDRDKDRDRDRPRESDRRDYDRDRARNRDRDRERDRRRDRSRSRDRDRDRGKDRGKDRERDKEREKERDREREKERDKEREKERDKERERDRERDRDRERERDRDRSRDQEKRSKEKKEDKKDSKRDTSKEKTKSADTDKYTS</sequence>
<dbReference type="InterPro" id="IPR036575">
    <property type="entry name" value="TFIIS_cen_dom_sf"/>
</dbReference>
<dbReference type="SUPFAM" id="SSF57903">
    <property type="entry name" value="FYVE/PHD zinc finger"/>
    <property type="match status" value="1"/>
</dbReference>
<feature type="compositionally biased region" description="Polar residues" evidence="5">
    <location>
        <begin position="943"/>
        <end position="960"/>
    </location>
</feature>
<feature type="compositionally biased region" description="Basic and acidic residues" evidence="5">
    <location>
        <begin position="1740"/>
        <end position="1758"/>
    </location>
</feature>
<organism evidence="8 9">
    <name type="scientific">Ameca splendens</name>
    <dbReference type="NCBI Taxonomy" id="208324"/>
    <lineage>
        <taxon>Eukaryota</taxon>
        <taxon>Metazoa</taxon>
        <taxon>Chordata</taxon>
        <taxon>Craniata</taxon>
        <taxon>Vertebrata</taxon>
        <taxon>Euteleostomi</taxon>
        <taxon>Actinopterygii</taxon>
        <taxon>Neopterygii</taxon>
        <taxon>Teleostei</taxon>
        <taxon>Neoteleostei</taxon>
        <taxon>Acanthomorphata</taxon>
        <taxon>Ovalentaria</taxon>
        <taxon>Atherinomorphae</taxon>
        <taxon>Cyprinodontiformes</taxon>
        <taxon>Goodeidae</taxon>
        <taxon>Ameca</taxon>
    </lineage>
</organism>
<dbReference type="InterPro" id="IPR013083">
    <property type="entry name" value="Znf_RING/FYVE/PHD"/>
</dbReference>
<dbReference type="Pfam" id="PF00628">
    <property type="entry name" value="PHD"/>
    <property type="match status" value="1"/>
</dbReference>
<feature type="region of interest" description="Disordered" evidence="5">
    <location>
        <begin position="1483"/>
        <end position="1547"/>
    </location>
</feature>
<dbReference type="SUPFAM" id="SSF46942">
    <property type="entry name" value="Elongation factor TFIIS domain 2"/>
    <property type="match status" value="1"/>
</dbReference>
<feature type="compositionally biased region" description="Polar residues" evidence="5">
    <location>
        <begin position="1413"/>
        <end position="1422"/>
    </location>
</feature>
<feature type="compositionally biased region" description="Low complexity" evidence="5">
    <location>
        <begin position="1425"/>
        <end position="1437"/>
    </location>
</feature>
<keyword evidence="3" id="KW-0862">Zinc</keyword>
<feature type="compositionally biased region" description="Basic and acidic residues" evidence="5">
    <location>
        <begin position="634"/>
        <end position="643"/>
    </location>
</feature>
<feature type="compositionally biased region" description="Polar residues" evidence="5">
    <location>
        <begin position="57"/>
        <end position="66"/>
    </location>
</feature>
<feature type="compositionally biased region" description="Low complexity" evidence="5">
    <location>
        <begin position="1871"/>
        <end position="1886"/>
    </location>
</feature>
<comment type="caution">
    <text evidence="8">The sequence shown here is derived from an EMBL/GenBank/DDBJ whole genome shotgun (WGS) entry which is preliminary data.</text>
</comment>
<feature type="compositionally biased region" description="Pro residues" evidence="5">
    <location>
        <begin position="1858"/>
        <end position="1870"/>
    </location>
</feature>
<feature type="region of interest" description="Disordered" evidence="5">
    <location>
        <begin position="379"/>
        <end position="413"/>
    </location>
</feature>
<evidence type="ECO:0000313" key="8">
    <source>
        <dbReference type="EMBL" id="MEQ2282626.1"/>
    </source>
</evidence>
<dbReference type="InterPro" id="IPR001965">
    <property type="entry name" value="Znf_PHD"/>
</dbReference>
<evidence type="ECO:0000256" key="3">
    <source>
        <dbReference type="ARBA" id="ARBA00022833"/>
    </source>
</evidence>
<feature type="compositionally biased region" description="Basic residues" evidence="5">
    <location>
        <begin position="906"/>
        <end position="916"/>
    </location>
</feature>
<feature type="compositionally biased region" description="Basic and acidic residues" evidence="5">
    <location>
        <begin position="539"/>
        <end position="551"/>
    </location>
</feature>
<keyword evidence="1" id="KW-0479">Metal-binding</keyword>
<feature type="domain" description="PHD-type" evidence="6">
    <location>
        <begin position="281"/>
        <end position="335"/>
    </location>
</feature>
<feature type="compositionally biased region" description="Basic and acidic residues" evidence="5">
    <location>
        <begin position="1656"/>
        <end position="1666"/>
    </location>
</feature>
<feature type="compositionally biased region" description="Basic and acidic residues" evidence="5">
    <location>
        <begin position="230"/>
        <end position="246"/>
    </location>
</feature>
<feature type="compositionally biased region" description="Acidic residues" evidence="5">
    <location>
        <begin position="578"/>
        <end position="595"/>
    </location>
</feature>
<dbReference type="InterPro" id="IPR019787">
    <property type="entry name" value="Znf_PHD-finger"/>
</dbReference>
<feature type="compositionally biased region" description="Basic and acidic residues" evidence="5">
    <location>
        <begin position="2123"/>
        <end position="2132"/>
    </location>
</feature>
<feature type="region of interest" description="Disordered" evidence="5">
    <location>
        <begin position="434"/>
        <end position="508"/>
    </location>
</feature>
<gene>
    <name evidence="8" type="ORF">AMECASPLE_002664</name>
</gene>
<feature type="compositionally biased region" description="Pro residues" evidence="5">
    <location>
        <begin position="2028"/>
        <end position="2043"/>
    </location>
</feature>
<feature type="compositionally biased region" description="Basic and acidic residues" evidence="5">
    <location>
        <begin position="2240"/>
        <end position="2481"/>
    </location>
</feature>
<feature type="compositionally biased region" description="Acidic residues" evidence="5">
    <location>
        <begin position="1491"/>
        <end position="1506"/>
    </location>
</feature>
<dbReference type="Gene3D" id="3.30.40.10">
    <property type="entry name" value="Zinc/RING finger domain, C3HC4 (zinc finger)"/>
    <property type="match status" value="1"/>
</dbReference>
<dbReference type="InterPro" id="IPR033082">
    <property type="entry name" value="DIDO1_PHD"/>
</dbReference>
<keyword evidence="2 4" id="KW-0863">Zinc-finger</keyword>
<feature type="compositionally biased region" description="Low complexity" evidence="5">
    <location>
        <begin position="740"/>
        <end position="786"/>
    </location>
</feature>
<feature type="compositionally biased region" description="Polar residues" evidence="5">
    <location>
        <begin position="100"/>
        <end position="109"/>
    </location>
</feature>